<dbReference type="PANTHER" id="PTHR43163">
    <property type="entry name" value="DIPEPTIDE TRANSPORT SYSTEM PERMEASE PROTEIN DPPB-RELATED"/>
    <property type="match status" value="1"/>
</dbReference>
<comment type="subcellular location">
    <subcellularLocation>
        <location evidence="1 7">Cell membrane</location>
        <topology evidence="1 7">Multi-pass membrane protein</topology>
    </subcellularLocation>
</comment>
<dbReference type="Pfam" id="PF00528">
    <property type="entry name" value="BPD_transp_1"/>
    <property type="match status" value="1"/>
</dbReference>
<dbReference type="Gene3D" id="1.10.3720.10">
    <property type="entry name" value="MetI-like"/>
    <property type="match status" value="1"/>
</dbReference>
<accession>A0A157KBE1</accession>
<dbReference type="Pfam" id="PF19300">
    <property type="entry name" value="BPD_transp_1_N"/>
    <property type="match status" value="1"/>
</dbReference>
<feature type="transmembrane region" description="Helical" evidence="7">
    <location>
        <begin position="94"/>
        <end position="119"/>
    </location>
</feature>
<evidence type="ECO:0000256" key="6">
    <source>
        <dbReference type="ARBA" id="ARBA00023136"/>
    </source>
</evidence>
<dbReference type="AlphaFoldDB" id="A0A157KBE1"/>
<feature type="transmembrane region" description="Helical" evidence="7">
    <location>
        <begin position="131"/>
        <end position="155"/>
    </location>
</feature>
<sequence length="307" mass="32876">MLRYILHRILYTLPIALGVSLVCFALVHLSPGDPLSSVLPENASPQVIAQIRSAYGFDQPLPVQYLKWLGRAVTGDLGASIKSGRPVMEEIAPAIGNSVILAAAAIAVAFVGGCAMGGVAGYSRSRVLDRVVTGMAVTGVSLPHYWVGMVLIVLFSVELGWLPASGMGNLDWQHMVLPTVTLAVIPMGIIARSVRASVIEIRKQEFVQTLYAKGLRGPQVLMHVAKNVAPTVMAVMGLQFAQMLGGSILVETVFAWPGTGFLLNSAIFTRDLPILQGTILVLASLFVLMNLIVDVLQMVVDPRVKRI</sequence>
<dbReference type="Proteomes" id="UP000077037">
    <property type="component" value="Unassembled WGS sequence"/>
</dbReference>
<feature type="domain" description="ABC transmembrane type-1" evidence="8">
    <location>
        <begin position="95"/>
        <end position="297"/>
    </location>
</feature>
<organism evidence="9 10">
    <name type="scientific">Bordetella ansorpii</name>
    <dbReference type="NCBI Taxonomy" id="288768"/>
    <lineage>
        <taxon>Bacteria</taxon>
        <taxon>Pseudomonadati</taxon>
        <taxon>Pseudomonadota</taxon>
        <taxon>Betaproteobacteria</taxon>
        <taxon>Burkholderiales</taxon>
        <taxon>Alcaligenaceae</taxon>
        <taxon>Bordetella</taxon>
    </lineage>
</organism>
<keyword evidence="2 7" id="KW-0813">Transport</keyword>
<protein>
    <submittedName>
        <fullName evidence="9">Peptide ABC-transporter permease</fullName>
    </submittedName>
</protein>
<dbReference type="InterPro" id="IPR000515">
    <property type="entry name" value="MetI-like"/>
</dbReference>
<dbReference type="EMBL" id="FKBS01000006">
    <property type="protein sequence ID" value="SAH81993.1"/>
    <property type="molecule type" value="Genomic_DNA"/>
</dbReference>
<name>A0A157KBE1_9BORD</name>
<feature type="transmembrane region" description="Helical" evidence="7">
    <location>
        <begin position="232"/>
        <end position="254"/>
    </location>
</feature>
<dbReference type="PANTHER" id="PTHR43163:SF6">
    <property type="entry name" value="DIPEPTIDE TRANSPORT SYSTEM PERMEASE PROTEIN DPPB-RELATED"/>
    <property type="match status" value="1"/>
</dbReference>
<dbReference type="SUPFAM" id="SSF161098">
    <property type="entry name" value="MetI-like"/>
    <property type="match status" value="1"/>
</dbReference>
<gene>
    <name evidence="9" type="primary">gsiC_2</name>
    <name evidence="9" type="ORF">SAMEA1982600_00280</name>
</gene>
<dbReference type="InterPro" id="IPR035906">
    <property type="entry name" value="MetI-like_sf"/>
</dbReference>
<feature type="transmembrane region" description="Helical" evidence="7">
    <location>
        <begin position="175"/>
        <end position="194"/>
    </location>
</feature>
<dbReference type="PROSITE" id="PS50928">
    <property type="entry name" value="ABC_TM1"/>
    <property type="match status" value="1"/>
</dbReference>
<evidence type="ECO:0000313" key="10">
    <source>
        <dbReference type="Proteomes" id="UP000077037"/>
    </source>
</evidence>
<feature type="transmembrane region" description="Helical" evidence="7">
    <location>
        <begin position="9"/>
        <end position="29"/>
    </location>
</feature>
<keyword evidence="5 7" id="KW-1133">Transmembrane helix</keyword>
<dbReference type="RefSeq" id="WP_066406758.1">
    <property type="nucleotide sequence ID" value="NZ_FKBS01000006.1"/>
</dbReference>
<evidence type="ECO:0000256" key="1">
    <source>
        <dbReference type="ARBA" id="ARBA00004651"/>
    </source>
</evidence>
<comment type="similarity">
    <text evidence="7">Belongs to the binding-protein-dependent transport system permease family.</text>
</comment>
<dbReference type="GO" id="GO:0005886">
    <property type="term" value="C:plasma membrane"/>
    <property type="evidence" value="ECO:0007669"/>
    <property type="project" value="UniProtKB-SubCell"/>
</dbReference>
<reference evidence="9 10" key="1">
    <citation type="submission" date="2016-03" db="EMBL/GenBank/DDBJ databases">
        <authorList>
            <consortium name="Pathogen Informatics"/>
        </authorList>
    </citation>
    <scope>NUCLEOTIDE SEQUENCE [LARGE SCALE GENOMIC DNA]</scope>
    <source>
        <strain evidence="9 10">NCTC13364</strain>
    </source>
</reference>
<keyword evidence="4 7" id="KW-0812">Transmembrane</keyword>
<proteinExistence type="inferred from homology"/>
<evidence type="ECO:0000256" key="3">
    <source>
        <dbReference type="ARBA" id="ARBA00022475"/>
    </source>
</evidence>
<evidence type="ECO:0000259" key="8">
    <source>
        <dbReference type="PROSITE" id="PS50928"/>
    </source>
</evidence>
<evidence type="ECO:0000256" key="5">
    <source>
        <dbReference type="ARBA" id="ARBA00022989"/>
    </source>
</evidence>
<dbReference type="GO" id="GO:0071916">
    <property type="term" value="F:dipeptide transmembrane transporter activity"/>
    <property type="evidence" value="ECO:0007669"/>
    <property type="project" value="TreeGrafter"/>
</dbReference>
<evidence type="ECO:0000256" key="7">
    <source>
        <dbReference type="RuleBase" id="RU363032"/>
    </source>
</evidence>
<keyword evidence="3" id="KW-1003">Cell membrane</keyword>
<evidence type="ECO:0000256" key="4">
    <source>
        <dbReference type="ARBA" id="ARBA00022692"/>
    </source>
</evidence>
<evidence type="ECO:0000256" key="2">
    <source>
        <dbReference type="ARBA" id="ARBA00022448"/>
    </source>
</evidence>
<dbReference type="OrthoDB" id="9803623at2"/>
<evidence type="ECO:0000313" key="9">
    <source>
        <dbReference type="EMBL" id="SAH81993.1"/>
    </source>
</evidence>
<keyword evidence="6 7" id="KW-0472">Membrane</keyword>
<dbReference type="InterPro" id="IPR045621">
    <property type="entry name" value="BPD_transp_1_N"/>
</dbReference>
<feature type="transmembrane region" description="Helical" evidence="7">
    <location>
        <begin position="274"/>
        <end position="296"/>
    </location>
</feature>